<keyword evidence="2" id="KW-0813">Transport</keyword>
<name>A0A9W7A727_9STRA</name>
<evidence type="ECO:0000256" key="3">
    <source>
        <dbReference type="ARBA" id="ARBA00022475"/>
    </source>
</evidence>
<evidence type="ECO:0000313" key="9">
    <source>
        <dbReference type="Proteomes" id="UP001165085"/>
    </source>
</evidence>
<accession>A0A9W7A727</accession>
<reference evidence="9" key="1">
    <citation type="journal article" date="2023" name="Commun. Biol.">
        <title>Genome analysis of Parmales, the sister group of diatoms, reveals the evolutionary specialization of diatoms from phago-mixotrophs to photoautotrophs.</title>
        <authorList>
            <person name="Ban H."/>
            <person name="Sato S."/>
            <person name="Yoshikawa S."/>
            <person name="Yamada K."/>
            <person name="Nakamura Y."/>
            <person name="Ichinomiya M."/>
            <person name="Sato N."/>
            <person name="Blanc-Mathieu R."/>
            <person name="Endo H."/>
            <person name="Kuwata A."/>
            <person name="Ogata H."/>
        </authorList>
    </citation>
    <scope>NUCLEOTIDE SEQUENCE [LARGE SCALE GENOMIC DNA]</scope>
    <source>
        <strain evidence="9">NIES 3701</strain>
    </source>
</reference>
<dbReference type="GO" id="GO:0005886">
    <property type="term" value="C:plasma membrane"/>
    <property type="evidence" value="ECO:0007669"/>
    <property type="project" value="UniProtKB-SubCell"/>
</dbReference>
<evidence type="ECO:0000256" key="7">
    <source>
        <dbReference type="SAM" id="Phobius"/>
    </source>
</evidence>
<feature type="transmembrane region" description="Helical" evidence="7">
    <location>
        <begin position="16"/>
        <end position="42"/>
    </location>
</feature>
<evidence type="ECO:0000256" key="1">
    <source>
        <dbReference type="ARBA" id="ARBA00004651"/>
    </source>
</evidence>
<dbReference type="OrthoDB" id="5597517at2759"/>
<keyword evidence="5 7" id="KW-1133">Transmembrane helix</keyword>
<keyword evidence="4 7" id="KW-0812">Transmembrane</keyword>
<protein>
    <recommendedName>
        <fullName evidence="10">Small multidrug resistance protein</fullName>
    </recommendedName>
</protein>
<evidence type="ECO:0000256" key="6">
    <source>
        <dbReference type="ARBA" id="ARBA00023136"/>
    </source>
</evidence>
<keyword evidence="6 7" id="KW-0472">Membrane</keyword>
<keyword evidence="9" id="KW-1185">Reference proteome</keyword>
<organism evidence="8 9">
    <name type="scientific">Triparma strigata</name>
    <dbReference type="NCBI Taxonomy" id="1606541"/>
    <lineage>
        <taxon>Eukaryota</taxon>
        <taxon>Sar</taxon>
        <taxon>Stramenopiles</taxon>
        <taxon>Ochrophyta</taxon>
        <taxon>Bolidophyceae</taxon>
        <taxon>Parmales</taxon>
        <taxon>Triparmaceae</taxon>
        <taxon>Triparma</taxon>
    </lineage>
</organism>
<evidence type="ECO:0000256" key="5">
    <source>
        <dbReference type="ARBA" id="ARBA00022989"/>
    </source>
</evidence>
<dbReference type="Gene3D" id="1.10.3730.20">
    <property type="match status" value="1"/>
</dbReference>
<evidence type="ECO:0000256" key="2">
    <source>
        <dbReference type="ARBA" id="ARBA00022448"/>
    </source>
</evidence>
<dbReference type="AlphaFoldDB" id="A0A9W7A727"/>
<evidence type="ECO:0008006" key="10">
    <source>
        <dbReference type="Google" id="ProtNLM"/>
    </source>
</evidence>
<dbReference type="InterPro" id="IPR000390">
    <property type="entry name" value="Small_drug/metabolite_transptr"/>
</dbReference>
<dbReference type="GO" id="GO:0022857">
    <property type="term" value="F:transmembrane transporter activity"/>
    <property type="evidence" value="ECO:0007669"/>
    <property type="project" value="InterPro"/>
</dbReference>
<sequence length="154" mass="16409">MSSEATNLLSDSTVPIAFGCLPLTPVASWCLLLTAITAEVLGTSCMKSSSGFTYLLPSLGIFLFYGISFTLLPVVMRTIDLSITYAIWSGLGTFGTALLGFGYFGEKVTTFKIGGIAIILVGVAMLKYAEGIDQEYDDGVDEGGEDGKRMMMKL</sequence>
<evidence type="ECO:0000256" key="4">
    <source>
        <dbReference type="ARBA" id="ARBA00022692"/>
    </source>
</evidence>
<keyword evidence="3" id="KW-1003">Cell membrane</keyword>
<dbReference type="PANTHER" id="PTHR30561">
    <property type="entry name" value="SMR FAMILY PROTON-DEPENDENT DRUG EFFLUX TRANSPORTER SUGE"/>
    <property type="match status" value="1"/>
</dbReference>
<proteinExistence type="predicted"/>
<evidence type="ECO:0000313" key="8">
    <source>
        <dbReference type="EMBL" id="GMH62515.1"/>
    </source>
</evidence>
<dbReference type="SUPFAM" id="SSF103481">
    <property type="entry name" value="Multidrug resistance efflux transporter EmrE"/>
    <property type="match status" value="1"/>
</dbReference>
<comment type="subcellular location">
    <subcellularLocation>
        <location evidence="1">Cell membrane</location>
        <topology evidence="1">Multi-pass membrane protein</topology>
    </subcellularLocation>
</comment>
<dbReference type="PANTHER" id="PTHR30561:SF1">
    <property type="entry name" value="MULTIDRUG TRANSPORTER EMRE"/>
    <property type="match status" value="1"/>
</dbReference>
<dbReference type="EMBL" id="BRXY01000078">
    <property type="protein sequence ID" value="GMH62515.1"/>
    <property type="molecule type" value="Genomic_DNA"/>
</dbReference>
<dbReference type="Pfam" id="PF00893">
    <property type="entry name" value="Multi_Drug_Res"/>
    <property type="match status" value="1"/>
</dbReference>
<feature type="transmembrane region" description="Helical" evidence="7">
    <location>
        <begin position="54"/>
        <end position="76"/>
    </location>
</feature>
<dbReference type="InterPro" id="IPR037185">
    <property type="entry name" value="EmrE-like"/>
</dbReference>
<feature type="transmembrane region" description="Helical" evidence="7">
    <location>
        <begin position="82"/>
        <end position="104"/>
    </location>
</feature>
<gene>
    <name evidence="8" type="ORF">TrST_g13581</name>
</gene>
<dbReference type="FunFam" id="1.10.3730.20:FF:000001">
    <property type="entry name" value="Quaternary ammonium compound resistance transporter SugE"/>
    <property type="match status" value="1"/>
</dbReference>
<dbReference type="InterPro" id="IPR045324">
    <property type="entry name" value="Small_multidrug_res"/>
</dbReference>
<comment type="caution">
    <text evidence="8">The sequence shown here is derived from an EMBL/GenBank/DDBJ whole genome shotgun (WGS) entry which is preliminary data.</text>
</comment>
<dbReference type="Proteomes" id="UP001165085">
    <property type="component" value="Unassembled WGS sequence"/>
</dbReference>